<dbReference type="SMART" id="SM00091">
    <property type="entry name" value="PAS"/>
    <property type="match status" value="1"/>
</dbReference>
<dbReference type="SMART" id="SM00471">
    <property type="entry name" value="HDc"/>
    <property type="match status" value="1"/>
</dbReference>
<dbReference type="InterPro" id="IPR000014">
    <property type="entry name" value="PAS"/>
</dbReference>
<dbReference type="Pfam" id="PF00497">
    <property type="entry name" value="SBP_bac_3"/>
    <property type="match status" value="1"/>
</dbReference>
<dbReference type="Gene3D" id="3.40.190.10">
    <property type="entry name" value="Periplasmic binding protein-like II"/>
    <property type="match status" value="2"/>
</dbReference>
<dbReference type="PROSITE" id="PS50112">
    <property type="entry name" value="PAS"/>
    <property type="match status" value="1"/>
</dbReference>
<dbReference type="SUPFAM" id="SSF53850">
    <property type="entry name" value="Periplasmic binding protein-like II"/>
    <property type="match status" value="1"/>
</dbReference>
<evidence type="ECO:0000259" key="3">
    <source>
        <dbReference type="PROSITE" id="PS51832"/>
    </source>
</evidence>
<dbReference type="InterPro" id="IPR035965">
    <property type="entry name" value="PAS-like_dom_sf"/>
</dbReference>
<feature type="domain" description="HD-GYP" evidence="3">
    <location>
        <begin position="610"/>
        <end position="809"/>
    </location>
</feature>
<keyword evidence="1" id="KW-1133">Transmembrane helix</keyword>
<dbReference type="AlphaFoldDB" id="A0A1M4ZJM4"/>
<sequence length="809" mass="94308">MKKIFFILFIIINLISFSITIGLYKAAPIVIDEKTGFLNEILNYIAESNNIELDIIIDTQQNLIEKLRRNEIDAVAPLAYTEKRAEDFYFNNEPIFFEWAVVYTRKDLNLKSILDLKNKKIGVMKTDIFYNGNGGIKDILNDFKTNATYIELNTYEEIFEKLHKKIIDVGIVPRFFGLDMEKKYNVNKTSIIFKPIGGHIMYRKDENLKNIFTIFDKKIKELKNDNNSYYYKTFDKYFEPIIREKIPKWLIYIIIFGSIFILIIFALFYLYSNLLKKEVDNRTKLLKKAFNNLEYKISELNASKKLIEEIVNLSPNPIYIKNIEQNIIFANNAFANLIGMKKEDIIGKSLFDLFHEKNKKLVEDSIIEDVEILSSKKKGFIDTFELNLNNKIMYFKDYKSSISISDKEKGLLVLWVDVTEIIKHQKILENKNSELKILNEKLFKIIDLIYYLGNKDIDLEKYFDYLLKFAIELSENADHGSISISDGENWRFISAVGHDIKILKNLPLKSKYMIQTGEKIKFFKYDELTRFNNELFDNDIIKQKFFNAIKPINEIMIATTKIRKDKLLSFALETAANTNKTFNDSDKLIFQAFINIAKTTLSSKLDIDQVKNAYLNFANKLALIAEAHDDITGQHIYRVGELASFIAKKLGLPNEKILEIHEFAPLHDIGKIFIPLEILNKKSRLTDEEYEVIKKHTIYAKKLLGEDRYFNTALKIALYHHEKYNGGGYPFNLSGDEIPIEAQIVSIVDIYDALRSKRPYKNALTHEVTMKIILEGDDRTSPKDFNPKILEILNTYSTKIKDIYNSFCD</sequence>
<dbReference type="RefSeq" id="WP_072865840.1">
    <property type="nucleotide sequence ID" value="NZ_FQUI01000043.1"/>
</dbReference>
<dbReference type="PANTHER" id="PTHR45228:SF8">
    <property type="entry name" value="TWO-COMPONENT RESPONSE REGULATOR-RELATED"/>
    <property type="match status" value="1"/>
</dbReference>
<dbReference type="CDD" id="cd00130">
    <property type="entry name" value="PAS"/>
    <property type="match status" value="1"/>
</dbReference>
<gene>
    <name evidence="4" type="ORF">SAMN02745164_01950</name>
</gene>
<dbReference type="Pfam" id="PF13426">
    <property type="entry name" value="PAS_9"/>
    <property type="match status" value="1"/>
</dbReference>
<dbReference type="InterPro" id="IPR037522">
    <property type="entry name" value="HD_GYP_dom"/>
</dbReference>
<evidence type="ECO:0000259" key="2">
    <source>
        <dbReference type="PROSITE" id="PS50112"/>
    </source>
</evidence>
<dbReference type="SUPFAM" id="SSF109604">
    <property type="entry name" value="HD-domain/PDEase-like"/>
    <property type="match status" value="1"/>
</dbReference>
<dbReference type="Proteomes" id="UP000184334">
    <property type="component" value="Unassembled WGS sequence"/>
</dbReference>
<evidence type="ECO:0000256" key="1">
    <source>
        <dbReference type="SAM" id="Phobius"/>
    </source>
</evidence>
<feature type="domain" description="PAS" evidence="2">
    <location>
        <begin position="303"/>
        <end position="366"/>
    </location>
</feature>
<dbReference type="NCBIfam" id="TIGR00229">
    <property type="entry name" value="sensory_box"/>
    <property type="match status" value="1"/>
</dbReference>
<evidence type="ECO:0000313" key="5">
    <source>
        <dbReference type="Proteomes" id="UP000184334"/>
    </source>
</evidence>
<comment type="caution">
    <text evidence="4">The sequence shown here is derived from an EMBL/GenBank/DDBJ whole genome shotgun (WGS) entry which is preliminary data.</text>
</comment>
<dbReference type="Pfam" id="PF13487">
    <property type="entry name" value="HD_5"/>
    <property type="match status" value="1"/>
</dbReference>
<name>A0A1M4ZJM4_MARH1</name>
<dbReference type="PROSITE" id="PS51832">
    <property type="entry name" value="HD_GYP"/>
    <property type="match status" value="1"/>
</dbReference>
<organism evidence="4 5">
    <name type="scientific">Marinitoga hydrogenitolerans (strain DSM 16785 / JCM 12826 / AT1271)</name>
    <dbReference type="NCBI Taxonomy" id="1122195"/>
    <lineage>
        <taxon>Bacteria</taxon>
        <taxon>Thermotogati</taxon>
        <taxon>Thermotogota</taxon>
        <taxon>Thermotogae</taxon>
        <taxon>Petrotogales</taxon>
        <taxon>Petrotogaceae</taxon>
        <taxon>Marinitoga</taxon>
    </lineage>
</organism>
<protein>
    <submittedName>
        <fullName evidence="4">PAS domain S-box-containing protein</fullName>
    </submittedName>
</protein>
<accession>A0A1M4ZJM4</accession>
<feature type="transmembrane region" description="Helical" evidence="1">
    <location>
        <begin position="249"/>
        <end position="271"/>
    </location>
</feature>
<dbReference type="OrthoDB" id="39123at2"/>
<dbReference type="Gene3D" id="1.10.3210.10">
    <property type="entry name" value="Hypothetical protein af1432"/>
    <property type="match status" value="1"/>
</dbReference>
<dbReference type="EMBL" id="FQUI01000043">
    <property type="protein sequence ID" value="SHF18239.1"/>
    <property type="molecule type" value="Genomic_DNA"/>
</dbReference>
<dbReference type="PANTHER" id="PTHR45228">
    <property type="entry name" value="CYCLIC DI-GMP PHOSPHODIESTERASE TM_0186-RELATED"/>
    <property type="match status" value="1"/>
</dbReference>
<dbReference type="SMART" id="SM00062">
    <property type="entry name" value="PBPb"/>
    <property type="match status" value="1"/>
</dbReference>
<feature type="transmembrane region" description="Helical" evidence="1">
    <location>
        <begin position="6"/>
        <end position="24"/>
    </location>
</feature>
<dbReference type="InterPro" id="IPR052020">
    <property type="entry name" value="Cyclic_di-GMP/3'3'-cGAMP_PDE"/>
</dbReference>
<keyword evidence="5" id="KW-1185">Reference proteome</keyword>
<evidence type="ECO:0000313" key="4">
    <source>
        <dbReference type="EMBL" id="SHF18239.1"/>
    </source>
</evidence>
<dbReference type="SUPFAM" id="SSF55785">
    <property type="entry name" value="PYP-like sensor domain (PAS domain)"/>
    <property type="match status" value="1"/>
</dbReference>
<keyword evidence="1" id="KW-0472">Membrane</keyword>
<dbReference type="InterPro" id="IPR003607">
    <property type="entry name" value="HD/PDEase_dom"/>
</dbReference>
<proteinExistence type="predicted"/>
<dbReference type="CDD" id="cd00077">
    <property type="entry name" value="HDc"/>
    <property type="match status" value="1"/>
</dbReference>
<dbReference type="STRING" id="1122195.SAMN02745164_01950"/>
<dbReference type="InterPro" id="IPR001638">
    <property type="entry name" value="Solute-binding_3/MltF_N"/>
</dbReference>
<feature type="non-terminal residue" evidence="4">
    <location>
        <position position="809"/>
    </location>
</feature>
<dbReference type="Gene3D" id="3.30.450.20">
    <property type="entry name" value="PAS domain"/>
    <property type="match status" value="1"/>
</dbReference>
<keyword evidence="1" id="KW-0812">Transmembrane</keyword>
<reference evidence="4" key="1">
    <citation type="submission" date="2016-11" db="EMBL/GenBank/DDBJ databases">
        <authorList>
            <person name="Varghese N."/>
            <person name="Submissions S."/>
        </authorList>
    </citation>
    <scope>NUCLEOTIDE SEQUENCE [LARGE SCALE GENOMIC DNA]</scope>
    <source>
        <strain evidence="4">DSM 16785</strain>
    </source>
</reference>